<evidence type="ECO:0000256" key="1">
    <source>
        <dbReference type="SAM" id="MobiDB-lite"/>
    </source>
</evidence>
<organism evidence="2 3">
    <name type="scientific">Pleurodeles waltl</name>
    <name type="common">Iberian ribbed newt</name>
    <dbReference type="NCBI Taxonomy" id="8319"/>
    <lineage>
        <taxon>Eukaryota</taxon>
        <taxon>Metazoa</taxon>
        <taxon>Chordata</taxon>
        <taxon>Craniata</taxon>
        <taxon>Vertebrata</taxon>
        <taxon>Euteleostomi</taxon>
        <taxon>Amphibia</taxon>
        <taxon>Batrachia</taxon>
        <taxon>Caudata</taxon>
        <taxon>Salamandroidea</taxon>
        <taxon>Salamandridae</taxon>
        <taxon>Pleurodelinae</taxon>
        <taxon>Pleurodeles</taxon>
    </lineage>
</organism>
<name>A0AAV7W3M1_PLEWA</name>
<dbReference type="AlphaFoldDB" id="A0AAV7W3M1"/>
<protein>
    <submittedName>
        <fullName evidence="2">Uncharacterized protein</fullName>
    </submittedName>
</protein>
<gene>
    <name evidence="2" type="ORF">NDU88_003468</name>
</gene>
<feature type="compositionally biased region" description="Basic residues" evidence="1">
    <location>
        <begin position="41"/>
        <end position="52"/>
    </location>
</feature>
<evidence type="ECO:0000313" key="2">
    <source>
        <dbReference type="EMBL" id="KAJ1208078.1"/>
    </source>
</evidence>
<comment type="caution">
    <text evidence="2">The sequence shown here is derived from an EMBL/GenBank/DDBJ whole genome shotgun (WGS) entry which is preliminary data.</text>
</comment>
<reference evidence="2" key="1">
    <citation type="journal article" date="2022" name="bioRxiv">
        <title>Sequencing and chromosome-scale assembly of the giantPleurodeles waltlgenome.</title>
        <authorList>
            <person name="Brown T."/>
            <person name="Elewa A."/>
            <person name="Iarovenko S."/>
            <person name="Subramanian E."/>
            <person name="Araus A.J."/>
            <person name="Petzold A."/>
            <person name="Susuki M."/>
            <person name="Suzuki K.-i.T."/>
            <person name="Hayashi T."/>
            <person name="Toyoda A."/>
            <person name="Oliveira C."/>
            <person name="Osipova E."/>
            <person name="Leigh N.D."/>
            <person name="Simon A."/>
            <person name="Yun M.H."/>
        </authorList>
    </citation>
    <scope>NUCLEOTIDE SEQUENCE</scope>
    <source>
        <strain evidence="2">20211129_DDA</strain>
        <tissue evidence="2">Liver</tissue>
    </source>
</reference>
<accession>A0AAV7W3M1</accession>
<proteinExistence type="predicted"/>
<feature type="compositionally biased region" description="Low complexity" evidence="1">
    <location>
        <begin position="28"/>
        <end position="40"/>
    </location>
</feature>
<dbReference type="Proteomes" id="UP001066276">
    <property type="component" value="Chromosome 1_2"/>
</dbReference>
<feature type="compositionally biased region" description="Polar residues" evidence="1">
    <location>
        <begin position="1"/>
        <end position="22"/>
    </location>
</feature>
<dbReference type="EMBL" id="JANPWB010000002">
    <property type="protein sequence ID" value="KAJ1208078.1"/>
    <property type="molecule type" value="Genomic_DNA"/>
</dbReference>
<feature type="compositionally biased region" description="Polar residues" evidence="1">
    <location>
        <begin position="176"/>
        <end position="190"/>
    </location>
</feature>
<feature type="region of interest" description="Disordered" evidence="1">
    <location>
        <begin position="1"/>
        <end position="196"/>
    </location>
</feature>
<sequence>MGPCGSSPSTEQVPQVANSGAPTDQERPNPGLLAGLLNPHPRCHTGRPHSHRTPAAPPRPPKHRGRAGGTSPQTRYGPALPREPAARSSCRPGRERAGSPSTGRAGRVGHPKTPGPRLQGRDKSRKGPPPASLTRSALSKEADMHCRGPCAPCAHSARPSRPSRPARPPAPDWCSAATSSLSTPSKVTPSKSEEASGCSEGAFCQIGPLPAEPHGVAAILRDSQATPPFFSKLQEGRDCVNVVKDLVPESEFVYEEDLLPCFSSSPACLGKFGADPLKWLVSLLG</sequence>
<evidence type="ECO:0000313" key="3">
    <source>
        <dbReference type="Proteomes" id="UP001066276"/>
    </source>
</evidence>
<keyword evidence="3" id="KW-1185">Reference proteome</keyword>